<feature type="region of interest" description="Disordered" evidence="1">
    <location>
        <begin position="39"/>
        <end position="62"/>
    </location>
</feature>
<dbReference type="Proteomes" id="UP001501358">
    <property type="component" value="Unassembled WGS sequence"/>
</dbReference>
<proteinExistence type="predicted"/>
<accession>A0ABN3N3R7</accession>
<protein>
    <submittedName>
        <fullName evidence="2">Uncharacterized protein</fullName>
    </submittedName>
</protein>
<evidence type="ECO:0000256" key="1">
    <source>
        <dbReference type="SAM" id="MobiDB-lite"/>
    </source>
</evidence>
<keyword evidence="3" id="KW-1185">Reference proteome</keyword>
<dbReference type="EMBL" id="BAAATA010000067">
    <property type="protein sequence ID" value="GAA2512440.1"/>
    <property type="molecule type" value="Genomic_DNA"/>
</dbReference>
<evidence type="ECO:0000313" key="2">
    <source>
        <dbReference type="EMBL" id="GAA2512440.1"/>
    </source>
</evidence>
<organism evidence="2 3">
    <name type="scientific">Streptomyces thermolineatus</name>
    <dbReference type="NCBI Taxonomy" id="44033"/>
    <lineage>
        <taxon>Bacteria</taxon>
        <taxon>Bacillati</taxon>
        <taxon>Actinomycetota</taxon>
        <taxon>Actinomycetes</taxon>
        <taxon>Kitasatosporales</taxon>
        <taxon>Streptomycetaceae</taxon>
        <taxon>Streptomyces</taxon>
    </lineage>
</organism>
<evidence type="ECO:0000313" key="3">
    <source>
        <dbReference type="Proteomes" id="UP001501358"/>
    </source>
</evidence>
<sequence>MGSLQNAGSVNFTHVLDEQAVHAASLVAAAFHDLLRRWREERPRPRPDTPSRQYDAVLPARR</sequence>
<gene>
    <name evidence="2" type="ORF">GCM10010406_55560</name>
</gene>
<reference evidence="2 3" key="1">
    <citation type="journal article" date="2019" name="Int. J. Syst. Evol. Microbiol.">
        <title>The Global Catalogue of Microorganisms (GCM) 10K type strain sequencing project: providing services to taxonomists for standard genome sequencing and annotation.</title>
        <authorList>
            <consortium name="The Broad Institute Genomics Platform"/>
            <consortium name="The Broad Institute Genome Sequencing Center for Infectious Disease"/>
            <person name="Wu L."/>
            <person name="Ma J."/>
        </authorList>
    </citation>
    <scope>NUCLEOTIDE SEQUENCE [LARGE SCALE GENOMIC DNA]</scope>
    <source>
        <strain evidence="2 3">JCM 6307</strain>
    </source>
</reference>
<comment type="caution">
    <text evidence="2">The sequence shown here is derived from an EMBL/GenBank/DDBJ whole genome shotgun (WGS) entry which is preliminary data.</text>
</comment>
<dbReference type="RefSeq" id="WP_344386257.1">
    <property type="nucleotide sequence ID" value="NZ_BAAATA010000067.1"/>
</dbReference>
<feature type="compositionally biased region" description="Basic and acidic residues" evidence="1">
    <location>
        <begin position="39"/>
        <end position="49"/>
    </location>
</feature>
<name>A0ABN3N3R7_9ACTN</name>